<dbReference type="InterPro" id="IPR013103">
    <property type="entry name" value="RVT_2"/>
</dbReference>
<feature type="region of interest" description="Disordered" evidence="1">
    <location>
        <begin position="208"/>
        <end position="236"/>
    </location>
</feature>
<keyword evidence="4" id="KW-1185">Reference proteome</keyword>
<gene>
    <name evidence="3" type="ORF">QYE76_050961</name>
</gene>
<evidence type="ECO:0000259" key="2">
    <source>
        <dbReference type="Pfam" id="PF07727"/>
    </source>
</evidence>
<evidence type="ECO:0000313" key="4">
    <source>
        <dbReference type="Proteomes" id="UP001231189"/>
    </source>
</evidence>
<evidence type="ECO:0000256" key="1">
    <source>
        <dbReference type="SAM" id="MobiDB-lite"/>
    </source>
</evidence>
<proteinExistence type="predicted"/>
<dbReference type="PANTHER" id="PTHR47481">
    <property type="match status" value="1"/>
</dbReference>
<dbReference type="SUPFAM" id="SSF56672">
    <property type="entry name" value="DNA/RNA polymerases"/>
    <property type="match status" value="1"/>
</dbReference>
<dbReference type="EMBL" id="JAUUTY010000003">
    <property type="protein sequence ID" value="KAK1662802.1"/>
    <property type="molecule type" value="Genomic_DNA"/>
</dbReference>
<protein>
    <recommendedName>
        <fullName evidence="2">Reverse transcriptase Ty1/copia-type domain-containing protein</fullName>
    </recommendedName>
</protein>
<feature type="compositionally biased region" description="Low complexity" evidence="1">
    <location>
        <begin position="283"/>
        <end position="311"/>
    </location>
</feature>
<feature type="compositionally biased region" description="Polar residues" evidence="1">
    <location>
        <begin position="218"/>
        <end position="229"/>
    </location>
</feature>
<dbReference type="PANTHER" id="PTHR47481:SF31">
    <property type="entry name" value="OS01G0873500 PROTEIN"/>
    <property type="match status" value="1"/>
</dbReference>
<organism evidence="3 4">
    <name type="scientific">Lolium multiflorum</name>
    <name type="common">Italian ryegrass</name>
    <name type="synonym">Lolium perenne subsp. multiflorum</name>
    <dbReference type="NCBI Taxonomy" id="4521"/>
    <lineage>
        <taxon>Eukaryota</taxon>
        <taxon>Viridiplantae</taxon>
        <taxon>Streptophyta</taxon>
        <taxon>Embryophyta</taxon>
        <taxon>Tracheophyta</taxon>
        <taxon>Spermatophyta</taxon>
        <taxon>Magnoliopsida</taxon>
        <taxon>Liliopsida</taxon>
        <taxon>Poales</taxon>
        <taxon>Poaceae</taxon>
        <taxon>BOP clade</taxon>
        <taxon>Pooideae</taxon>
        <taxon>Poodae</taxon>
        <taxon>Poeae</taxon>
        <taxon>Poeae Chloroplast Group 2 (Poeae type)</taxon>
        <taxon>Loliodinae</taxon>
        <taxon>Loliinae</taxon>
        <taxon>Lolium</taxon>
    </lineage>
</organism>
<reference evidence="3" key="1">
    <citation type="submission" date="2023-07" db="EMBL/GenBank/DDBJ databases">
        <title>A chromosome-level genome assembly of Lolium multiflorum.</title>
        <authorList>
            <person name="Chen Y."/>
            <person name="Copetti D."/>
            <person name="Kolliker R."/>
            <person name="Studer B."/>
        </authorList>
    </citation>
    <scope>NUCLEOTIDE SEQUENCE</scope>
    <source>
        <strain evidence="3">02402/16</strain>
        <tissue evidence="3">Leaf</tissue>
    </source>
</reference>
<evidence type="ECO:0000313" key="3">
    <source>
        <dbReference type="EMBL" id="KAK1662802.1"/>
    </source>
</evidence>
<name>A0AAD8SQZ4_LOLMU</name>
<comment type="caution">
    <text evidence="3">The sequence shown here is derived from an EMBL/GenBank/DDBJ whole genome shotgun (WGS) entry which is preliminary data.</text>
</comment>
<dbReference type="AlphaFoldDB" id="A0AAD8SQZ4"/>
<dbReference type="Proteomes" id="UP001231189">
    <property type="component" value="Unassembled WGS sequence"/>
</dbReference>
<dbReference type="InterPro" id="IPR043502">
    <property type="entry name" value="DNA/RNA_pol_sf"/>
</dbReference>
<feature type="domain" description="Reverse transcriptase Ty1/copia-type" evidence="2">
    <location>
        <begin position="375"/>
        <end position="548"/>
    </location>
</feature>
<dbReference type="Pfam" id="PF14223">
    <property type="entry name" value="Retrotran_gag_2"/>
    <property type="match status" value="1"/>
</dbReference>
<dbReference type="Pfam" id="PF07727">
    <property type="entry name" value="RVT_2"/>
    <property type="match status" value="1"/>
</dbReference>
<accession>A0AAD8SQZ4</accession>
<feature type="region of interest" description="Disordered" evidence="1">
    <location>
        <begin position="115"/>
        <end position="189"/>
    </location>
</feature>
<sequence>MDEDIACQMIGMATAAAVWEAVHAMFGAQNRANIRHIHRQIQSLRKNDMTAGEYMNKVKVLADTMAAAGSPLKDDEIINYMITGLGSDFNPLAASMIRDNRADSLADFYSHYHALAPSQPSQQRPYDNNPGRPGTGQGAGGDRRQSNGGSNNYGGGGNNNRSNDNYGGGDRRQYNGGGNGRNSRKKQRPQCQLCTYWGHEASDCRNRFNPEFAPPRQRSGNSASTISNDSHWHMDTGATDHLTSHLERLHMAERYGGKDHMQVVNGVDTLETYHPAGPSLAQPASPSTGSTPAASPSAGSSSDDATSTAAPVTGHPMVTRLRTDSRRAKQFTDGTVRYDPRRRAFFAAPVSHRDALREPSWHAAMTDEFVGLRQNNTWCLVPRPPGVNLVSCKWIFKTKHRPDGSIDKHKSRLVARGFSQHHGIDYGDTFSPVVKSATVRLVLSLAVSRGWNLRQIDVNNAFLHGFLTEEVYMQQPPGFEDAQYPQHVCKLQRSIYGLKQSPCAWYARLSARLFQLGFTSSKADTSLFIFSRDGVQIYMLVYVDDLSLPVLHPELLIVWSSPSRTAFPSRTWVPWITFLA</sequence>
<feature type="region of interest" description="Disordered" evidence="1">
    <location>
        <begin position="271"/>
        <end position="332"/>
    </location>
</feature>